<dbReference type="STRING" id="218821.SAMN05421837_1186"/>
<evidence type="ECO:0000313" key="2">
    <source>
        <dbReference type="Proteomes" id="UP000198878"/>
    </source>
</evidence>
<dbReference type="InterPro" id="IPR012467">
    <property type="entry name" value="DUF1684"/>
</dbReference>
<keyword evidence="2" id="KW-1185">Reference proteome</keyword>
<gene>
    <name evidence="1" type="ORF">SAMN05421837_1186</name>
</gene>
<reference evidence="2" key="1">
    <citation type="submission" date="2016-10" db="EMBL/GenBank/DDBJ databases">
        <authorList>
            <person name="Varghese N."/>
            <person name="Submissions S."/>
        </authorList>
    </citation>
    <scope>NUCLEOTIDE SEQUENCE [LARGE SCALE GENOMIC DNA]</scope>
    <source>
        <strain evidence="2">DSM 44654</strain>
    </source>
</reference>
<protein>
    <recommendedName>
        <fullName evidence="3">DUF1684 domain-containing protein</fullName>
    </recommendedName>
</protein>
<dbReference type="PANTHER" id="PTHR41913">
    <property type="entry name" value="DUF1684 DOMAIN-CONTAINING PROTEIN"/>
    <property type="match status" value="1"/>
</dbReference>
<organism evidence="1 2">
    <name type="scientific">Amycolatopsis pretoriensis</name>
    <dbReference type="NCBI Taxonomy" id="218821"/>
    <lineage>
        <taxon>Bacteria</taxon>
        <taxon>Bacillati</taxon>
        <taxon>Actinomycetota</taxon>
        <taxon>Actinomycetes</taxon>
        <taxon>Pseudonocardiales</taxon>
        <taxon>Pseudonocardiaceae</taxon>
        <taxon>Amycolatopsis</taxon>
    </lineage>
</organism>
<accession>A0A1H5RI67</accession>
<dbReference type="EMBL" id="FNUJ01000018">
    <property type="protein sequence ID" value="SEF38055.1"/>
    <property type="molecule type" value="Genomic_DNA"/>
</dbReference>
<dbReference type="AlphaFoldDB" id="A0A1H5RI67"/>
<sequence>MSLGTPKMEGSAVLENNVKDVEKYLADWRVWRDGWEQWLSRPFGWLSAVSMNWLDGTPRSYDGIPGLWWHEGGDVHIDPQGLEMTFGDEKFTTEKSFSLVGVDDEVRIVAGDVEVGITYRELYMIVGYEPDPPKRRGFKGVPTFDANPAWVLKGRFEPHAEVQSVTLDSVSWRRHKHDTPGVVRFEYGAEEHELLVLQGTAGMNTVFADATSGVTTYPLCRALNIEAPAADGTVTLDFNRAYNLPCAFSDFVPVCPAAPPRNRLPFAVEAGEKIPLEKEM</sequence>
<evidence type="ECO:0000313" key="1">
    <source>
        <dbReference type="EMBL" id="SEF38055.1"/>
    </source>
</evidence>
<dbReference type="Pfam" id="PF07920">
    <property type="entry name" value="DUF1684"/>
    <property type="match status" value="1"/>
</dbReference>
<dbReference type="PANTHER" id="PTHR41913:SF1">
    <property type="entry name" value="DUF1684 DOMAIN-CONTAINING PROTEIN"/>
    <property type="match status" value="1"/>
</dbReference>
<proteinExistence type="predicted"/>
<dbReference type="Proteomes" id="UP000198878">
    <property type="component" value="Unassembled WGS sequence"/>
</dbReference>
<name>A0A1H5RI67_9PSEU</name>
<evidence type="ECO:0008006" key="3">
    <source>
        <dbReference type="Google" id="ProtNLM"/>
    </source>
</evidence>